<feature type="compositionally biased region" description="Basic and acidic residues" evidence="1">
    <location>
        <begin position="1"/>
        <end position="10"/>
    </location>
</feature>
<sequence length="155" mass="17224">MPLQRSRDCPSPRASSSSRLALEIEDKEDKEAEDDEDYVDDGASEDDDDDEDDGDADSPVIRGKRNRPRVQKSIRQRKRKRAPSPEVASPKKPRTAPEILEDAIMIADNDDTPNQPAPPSPGRTLLSYPPPQGTNLTLAADFPRYDPQVPHIRVA</sequence>
<dbReference type="InParanoid" id="A0A1V8TDB7"/>
<dbReference type="EMBL" id="NAJO01000010">
    <property type="protein sequence ID" value="OQO09365.1"/>
    <property type="molecule type" value="Genomic_DNA"/>
</dbReference>
<feature type="compositionally biased region" description="Acidic residues" evidence="1">
    <location>
        <begin position="31"/>
        <end position="56"/>
    </location>
</feature>
<gene>
    <name evidence="2" type="ORF">B0A48_04763</name>
</gene>
<protein>
    <submittedName>
        <fullName evidence="2">Uncharacterized protein</fullName>
    </submittedName>
</protein>
<feature type="compositionally biased region" description="Low complexity" evidence="1">
    <location>
        <begin position="11"/>
        <end position="21"/>
    </location>
</feature>
<comment type="caution">
    <text evidence="2">The sequence shown here is derived from an EMBL/GenBank/DDBJ whole genome shotgun (WGS) entry which is preliminary data.</text>
</comment>
<name>A0A1V8TDB7_9PEZI</name>
<dbReference type="Proteomes" id="UP000192596">
    <property type="component" value="Unassembled WGS sequence"/>
</dbReference>
<feature type="region of interest" description="Disordered" evidence="1">
    <location>
        <begin position="1"/>
        <end position="133"/>
    </location>
</feature>
<reference evidence="3" key="1">
    <citation type="submission" date="2017-03" db="EMBL/GenBank/DDBJ databases">
        <title>Genomes of endolithic fungi from Antarctica.</title>
        <authorList>
            <person name="Coleine C."/>
            <person name="Masonjones S."/>
            <person name="Stajich J.E."/>
        </authorList>
    </citation>
    <scope>NUCLEOTIDE SEQUENCE [LARGE SCALE GENOMIC DNA]</scope>
    <source>
        <strain evidence="3">CCFEE 5527</strain>
    </source>
</reference>
<keyword evidence="3" id="KW-1185">Reference proteome</keyword>
<evidence type="ECO:0000256" key="1">
    <source>
        <dbReference type="SAM" id="MobiDB-lite"/>
    </source>
</evidence>
<feature type="compositionally biased region" description="Basic residues" evidence="1">
    <location>
        <begin position="62"/>
        <end position="82"/>
    </location>
</feature>
<organism evidence="2 3">
    <name type="scientific">Cryoendolithus antarcticus</name>
    <dbReference type="NCBI Taxonomy" id="1507870"/>
    <lineage>
        <taxon>Eukaryota</taxon>
        <taxon>Fungi</taxon>
        <taxon>Dikarya</taxon>
        <taxon>Ascomycota</taxon>
        <taxon>Pezizomycotina</taxon>
        <taxon>Dothideomycetes</taxon>
        <taxon>Dothideomycetidae</taxon>
        <taxon>Cladosporiales</taxon>
        <taxon>Cladosporiaceae</taxon>
        <taxon>Cryoendolithus</taxon>
    </lineage>
</organism>
<evidence type="ECO:0000313" key="3">
    <source>
        <dbReference type="Proteomes" id="UP000192596"/>
    </source>
</evidence>
<dbReference type="AlphaFoldDB" id="A0A1V8TDB7"/>
<accession>A0A1V8TDB7</accession>
<evidence type="ECO:0000313" key="2">
    <source>
        <dbReference type="EMBL" id="OQO09365.1"/>
    </source>
</evidence>
<proteinExistence type="predicted"/>